<dbReference type="Proteomes" id="UP001210211">
    <property type="component" value="Unassembled WGS sequence"/>
</dbReference>
<evidence type="ECO:0000256" key="5">
    <source>
        <dbReference type="ARBA" id="ARBA00022737"/>
    </source>
</evidence>
<dbReference type="InterPro" id="IPR032675">
    <property type="entry name" value="LRR_dom_sf"/>
</dbReference>
<evidence type="ECO:0000256" key="9">
    <source>
        <dbReference type="SAM" id="SignalP"/>
    </source>
</evidence>
<keyword evidence="6" id="KW-1133">Transmembrane helix</keyword>
<keyword evidence="7" id="KW-0472">Membrane</keyword>
<dbReference type="InterPro" id="IPR013210">
    <property type="entry name" value="LRR_N_plant-typ"/>
</dbReference>
<dbReference type="GO" id="GO:0016020">
    <property type="term" value="C:membrane"/>
    <property type="evidence" value="ECO:0007669"/>
    <property type="project" value="UniProtKB-SubCell"/>
</dbReference>
<comment type="caution">
    <text evidence="11">The sequence shown here is derived from an EMBL/GenBank/DDBJ whole genome shotgun (WGS) entry which is preliminary data.</text>
</comment>
<dbReference type="PANTHER" id="PTHR48063:SF93">
    <property type="entry name" value="LEUCINE-RICH REPEAT-CONTAINING N-TERMINAL PLANT-TYPE DOMAIN-CONTAINING PROTEIN"/>
    <property type="match status" value="1"/>
</dbReference>
<keyword evidence="5" id="KW-0677">Repeat</keyword>
<feature type="chain" id="PRO_5042139739" description="Leucine-rich repeat-containing N-terminal plant-type domain-containing protein" evidence="9">
    <location>
        <begin position="22"/>
        <end position="216"/>
    </location>
</feature>
<feature type="signal peptide" evidence="9">
    <location>
        <begin position="1"/>
        <end position="21"/>
    </location>
</feature>
<keyword evidence="4 9" id="KW-0732">Signal</keyword>
<feature type="domain" description="Leucine-rich repeat-containing N-terminal plant-type" evidence="10">
    <location>
        <begin position="26"/>
        <end position="63"/>
    </location>
</feature>
<evidence type="ECO:0000313" key="12">
    <source>
        <dbReference type="Proteomes" id="UP001210211"/>
    </source>
</evidence>
<dbReference type="Pfam" id="PF00560">
    <property type="entry name" value="LRR_1"/>
    <property type="match status" value="3"/>
</dbReference>
<evidence type="ECO:0000256" key="2">
    <source>
        <dbReference type="ARBA" id="ARBA00022614"/>
    </source>
</evidence>
<protein>
    <recommendedName>
        <fullName evidence="10">Leucine-rich repeat-containing N-terminal plant-type domain-containing protein</fullName>
    </recommendedName>
</protein>
<evidence type="ECO:0000259" key="10">
    <source>
        <dbReference type="Pfam" id="PF08263"/>
    </source>
</evidence>
<gene>
    <name evidence="11" type="ORF">LUZ61_006442</name>
</gene>
<accession>A0AAD5ZRH4</accession>
<keyword evidence="12" id="KW-1185">Reference proteome</keyword>
<evidence type="ECO:0000256" key="6">
    <source>
        <dbReference type="ARBA" id="ARBA00022989"/>
    </source>
</evidence>
<evidence type="ECO:0000313" key="11">
    <source>
        <dbReference type="EMBL" id="KAJ3702737.1"/>
    </source>
</evidence>
<dbReference type="EMBL" id="JAMRDG010000001">
    <property type="protein sequence ID" value="KAJ3702737.1"/>
    <property type="molecule type" value="Genomic_DNA"/>
</dbReference>
<dbReference type="FunFam" id="3.80.10.10:FF:000400">
    <property type="entry name" value="Nuclear pore complex protein NUP107"/>
    <property type="match status" value="1"/>
</dbReference>
<evidence type="ECO:0000256" key="8">
    <source>
        <dbReference type="ARBA" id="ARBA00023180"/>
    </source>
</evidence>
<dbReference type="PANTHER" id="PTHR48063">
    <property type="entry name" value="LRR RECEPTOR-LIKE KINASE"/>
    <property type="match status" value="1"/>
</dbReference>
<name>A0AAD5ZRH4_9POAL</name>
<dbReference type="AlphaFoldDB" id="A0AAD5ZRH4"/>
<dbReference type="SUPFAM" id="SSF52058">
    <property type="entry name" value="L domain-like"/>
    <property type="match status" value="1"/>
</dbReference>
<proteinExistence type="predicted"/>
<evidence type="ECO:0000256" key="7">
    <source>
        <dbReference type="ARBA" id="ARBA00023136"/>
    </source>
</evidence>
<keyword evidence="8" id="KW-0325">Glycoprotein</keyword>
<keyword evidence="2" id="KW-0433">Leucine-rich repeat</keyword>
<keyword evidence="3" id="KW-0812">Transmembrane</keyword>
<evidence type="ECO:0000256" key="1">
    <source>
        <dbReference type="ARBA" id="ARBA00004479"/>
    </source>
</evidence>
<comment type="subcellular location">
    <subcellularLocation>
        <location evidence="1">Membrane</location>
        <topology evidence="1">Single-pass type I membrane protein</topology>
    </subcellularLocation>
</comment>
<organism evidence="11 12">
    <name type="scientific">Rhynchospora tenuis</name>
    <dbReference type="NCBI Taxonomy" id="198213"/>
    <lineage>
        <taxon>Eukaryota</taxon>
        <taxon>Viridiplantae</taxon>
        <taxon>Streptophyta</taxon>
        <taxon>Embryophyta</taxon>
        <taxon>Tracheophyta</taxon>
        <taxon>Spermatophyta</taxon>
        <taxon>Magnoliopsida</taxon>
        <taxon>Liliopsida</taxon>
        <taxon>Poales</taxon>
        <taxon>Cyperaceae</taxon>
        <taxon>Cyperoideae</taxon>
        <taxon>Rhynchosporeae</taxon>
        <taxon>Rhynchospora</taxon>
    </lineage>
</organism>
<sequence length="216" mass="24195">MNNVLVFLFSLLIIQSSRILAKECHKEERDALLSFKAGISDPSNLLSSWHGDDCCNWWGVLCDNSTGYVVHLDLGNQYNSYWSVELSNSISSPYAFTGEINQSLLGLKHLTYIDLSLNDFSTTTIPEFIGSFENLQYLNLSYSSFTGEIPPQLGNLSKLFYLDLSNSKFTGKIPPELGNISNLIFLNLGRSYGSDVEDHVVSFILFSLKQCNNYAT</sequence>
<dbReference type="InterPro" id="IPR001611">
    <property type="entry name" value="Leu-rich_rpt"/>
</dbReference>
<evidence type="ECO:0000256" key="4">
    <source>
        <dbReference type="ARBA" id="ARBA00022729"/>
    </source>
</evidence>
<evidence type="ECO:0000256" key="3">
    <source>
        <dbReference type="ARBA" id="ARBA00022692"/>
    </source>
</evidence>
<dbReference type="InterPro" id="IPR046956">
    <property type="entry name" value="RLP23-like"/>
</dbReference>
<reference evidence="11 12" key="1">
    <citation type="journal article" date="2022" name="Cell">
        <title>Repeat-based holocentromeres influence genome architecture and karyotype evolution.</title>
        <authorList>
            <person name="Hofstatter P.G."/>
            <person name="Thangavel G."/>
            <person name="Lux T."/>
            <person name="Neumann P."/>
            <person name="Vondrak T."/>
            <person name="Novak P."/>
            <person name="Zhang M."/>
            <person name="Costa L."/>
            <person name="Castellani M."/>
            <person name="Scott A."/>
            <person name="Toegelov H."/>
            <person name="Fuchs J."/>
            <person name="Mata-Sucre Y."/>
            <person name="Dias Y."/>
            <person name="Vanzela A.L.L."/>
            <person name="Huettel B."/>
            <person name="Almeida C.C.S."/>
            <person name="Simkova H."/>
            <person name="Souza G."/>
            <person name="Pedrosa-Harand A."/>
            <person name="Macas J."/>
            <person name="Mayer K.F.X."/>
            <person name="Houben A."/>
            <person name="Marques A."/>
        </authorList>
    </citation>
    <scope>NUCLEOTIDE SEQUENCE [LARGE SCALE GENOMIC DNA]</scope>
    <source>
        <strain evidence="11">RhyTen1mFocal</strain>
    </source>
</reference>
<dbReference type="Gene3D" id="3.80.10.10">
    <property type="entry name" value="Ribonuclease Inhibitor"/>
    <property type="match status" value="1"/>
</dbReference>
<dbReference type="Pfam" id="PF08263">
    <property type="entry name" value="LRRNT_2"/>
    <property type="match status" value="1"/>
</dbReference>